<protein>
    <recommendedName>
        <fullName evidence="1">Cyclic nucleotide-binding domain-containing protein</fullName>
    </recommendedName>
</protein>
<organism evidence="2 3">
    <name type="scientific">Nocardiopsis composta</name>
    <dbReference type="NCBI Taxonomy" id="157465"/>
    <lineage>
        <taxon>Bacteria</taxon>
        <taxon>Bacillati</taxon>
        <taxon>Actinomycetota</taxon>
        <taxon>Actinomycetes</taxon>
        <taxon>Streptosporangiales</taxon>
        <taxon>Nocardiopsidaceae</taxon>
        <taxon>Nocardiopsis</taxon>
    </lineage>
</organism>
<dbReference type="Proteomes" id="UP000572635">
    <property type="component" value="Unassembled WGS sequence"/>
</dbReference>
<evidence type="ECO:0000259" key="1">
    <source>
        <dbReference type="PROSITE" id="PS50042"/>
    </source>
</evidence>
<dbReference type="AlphaFoldDB" id="A0A7W8QI51"/>
<evidence type="ECO:0000313" key="2">
    <source>
        <dbReference type="EMBL" id="MBB5430379.1"/>
    </source>
</evidence>
<keyword evidence="3" id="KW-1185">Reference proteome</keyword>
<evidence type="ECO:0000313" key="3">
    <source>
        <dbReference type="Proteomes" id="UP000572635"/>
    </source>
</evidence>
<sequence>MPPRRAGCTCSTGGGAHLIDLAGGKATTVVEGATQPPAHSPDGARLAVTGPEATAVVDTATGDEVFRGPAATASSPNALALPAPDLLFYLHEEGIVRADLSSGEEPRVIAPPDAEDRFGEIAVPPGGDRIHALIDGYDDETGDYRPELTVWDADTGDRLPAGEDPRYVRGIAVHPEGTVVAGLNPEGTSVLLLDPETLDATAELG</sequence>
<dbReference type="Gene3D" id="2.130.10.10">
    <property type="entry name" value="YVTN repeat-like/Quinoprotein amine dehydrogenase"/>
    <property type="match status" value="1"/>
</dbReference>
<gene>
    <name evidence="2" type="ORF">HDA36_000463</name>
</gene>
<dbReference type="InterPro" id="IPR000595">
    <property type="entry name" value="cNMP-bd_dom"/>
</dbReference>
<dbReference type="PROSITE" id="PS50042">
    <property type="entry name" value="CNMP_BINDING_3"/>
    <property type="match status" value="1"/>
</dbReference>
<dbReference type="SUPFAM" id="SSF82171">
    <property type="entry name" value="DPP6 N-terminal domain-like"/>
    <property type="match status" value="1"/>
</dbReference>
<dbReference type="EMBL" id="JACHDB010000001">
    <property type="protein sequence ID" value="MBB5430379.1"/>
    <property type="molecule type" value="Genomic_DNA"/>
</dbReference>
<name>A0A7W8QI51_9ACTN</name>
<reference evidence="2 3" key="1">
    <citation type="submission" date="2020-08" db="EMBL/GenBank/DDBJ databases">
        <title>Sequencing the genomes of 1000 actinobacteria strains.</title>
        <authorList>
            <person name="Klenk H.-P."/>
        </authorList>
    </citation>
    <scope>NUCLEOTIDE SEQUENCE [LARGE SCALE GENOMIC DNA]</scope>
    <source>
        <strain evidence="2 3">DSM 44551</strain>
    </source>
</reference>
<feature type="domain" description="Cyclic nucleotide-binding" evidence="1">
    <location>
        <begin position="88"/>
        <end position="123"/>
    </location>
</feature>
<accession>A0A7W8QI51</accession>
<proteinExistence type="predicted"/>
<comment type="caution">
    <text evidence="2">The sequence shown here is derived from an EMBL/GenBank/DDBJ whole genome shotgun (WGS) entry which is preliminary data.</text>
</comment>
<dbReference type="RefSeq" id="WP_184388223.1">
    <property type="nucleotide sequence ID" value="NZ_BAAAJD010000056.1"/>
</dbReference>
<dbReference type="InterPro" id="IPR015943">
    <property type="entry name" value="WD40/YVTN_repeat-like_dom_sf"/>
</dbReference>